<dbReference type="InterPro" id="IPR009642">
    <property type="entry name" value="DUF1236"/>
</dbReference>
<gene>
    <name evidence="2" type="ORF">C9427_25615</name>
</gene>
<accession>A0A2T4IPG4</accession>
<comment type="caution">
    <text evidence="2">The sequence shown here is derived from an EMBL/GenBank/DDBJ whole genome shotgun (WGS) entry which is preliminary data.</text>
</comment>
<evidence type="ECO:0008006" key="4">
    <source>
        <dbReference type="Google" id="ProtNLM"/>
    </source>
</evidence>
<dbReference type="Proteomes" id="UP000240259">
    <property type="component" value="Unassembled WGS sequence"/>
</dbReference>
<name>A0A2T4IPG4_9HYPH</name>
<protein>
    <recommendedName>
        <fullName evidence="4">DUF1236 domain-containing protein</fullName>
    </recommendedName>
</protein>
<evidence type="ECO:0000313" key="3">
    <source>
        <dbReference type="Proteomes" id="UP000240259"/>
    </source>
</evidence>
<organism evidence="2 3">
    <name type="scientific">Mesorhizobium helmanticense</name>
    <dbReference type="NCBI Taxonomy" id="1776423"/>
    <lineage>
        <taxon>Bacteria</taxon>
        <taxon>Pseudomonadati</taxon>
        <taxon>Pseudomonadota</taxon>
        <taxon>Alphaproteobacteria</taxon>
        <taxon>Hyphomicrobiales</taxon>
        <taxon>Phyllobacteriaceae</taxon>
        <taxon>Mesorhizobium</taxon>
    </lineage>
</organism>
<evidence type="ECO:0000313" key="2">
    <source>
        <dbReference type="EMBL" id="PTE07510.1"/>
    </source>
</evidence>
<dbReference type="EMBL" id="PZJX01000047">
    <property type="protein sequence ID" value="PTE07510.1"/>
    <property type="molecule type" value="Genomic_DNA"/>
</dbReference>
<keyword evidence="1" id="KW-0732">Signal</keyword>
<feature type="chain" id="PRO_5015778543" description="DUF1236 domain-containing protein" evidence="1">
    <location>
        <begin position="23"/>
        <end position="99"/>
    </location>
</feature>
<reference evidence="2 3" key="1">
    <citation type="submission" date="2018-03" db="EMBL/GenBank/DDBJ databases">
        <title>Genome sequence of the symbiotic type strain Mesorhizobium helmanticense CSLC115NT isolated from Lotus corniculatus nodules.</title>
        <authorList>
            <person name="Sannazzaro A.I."/>
            <person name="Torres Tejerizo G.A."/>
            <person name="Dip D."/>
            <person name="Caballero M."/>
            <person name="Pistorio M."/>
            <person name="Estrella M.J."/>
        </authorList>
    </citation>
    <scope>NUCLEOTIDE SEQUENCE [LARGE SCALE GENOMIC DNA]</scope>
    <source>
        <strain evidence="2 3">CSLC115N</strain>
    </source>
</reference>
<feature type="signal peptide" evidence="1">
    <location>
        <begin position="1"/>
        <end position="22"/>
    </location>
</feature>
<dbReference type="OrthoDB" id="102964at2"/>
<sequence>MRIPLSTSLAGLLLLAGVGAVAAQDVIIAPEQETVVREYVKKKPLASVKIPGVELNIGSALPDTVELYEVPDVQYRYVVVDDRTVLVDPGTRKIVKILD</sequence>
<dbReference type="AlphaFoldDB" id="A0A2T4IPG4"/>
<dbReference type="RefSeq" id="WP_107651854.1">
    <property type="nucleotide sequence ID" value="NZ_PZJX01000047.1"/>
</dbReference>
<proteinExistence type="predicted"/>
<evidence type="ECO:0000256" key="1">
    <source>
        <dbReference type="SAM" id="SignalP"/>
    </source>
</evidence>
<keyword evidence="3" id="KW-1185">Reference proteome</keyword>
<dbReference type="Pfam" id="PF06823">
    <property type="entry name" value="DUF1236"/>
    <property type="match status" value="1"/>
</dbReference>